<dbReference type="PROSITE" id="PS51419">
    <property type="entry name" value="RAB"/>
    <property type="match status" value="1"/>
</dbReference>
<dbReference type="CDD" id="cd00154">
    <property type="entry name" value="Rab"/>
    <property type="match status" value="1"/>
</dbReference>
<comment type="similarity">
    <text evidence="1">Belongs to the small GTPase superfamily. Rab family.</text>
</comment>
<sequence length="200" mass="22496">MSSSFSVKTCVIGSQGVGKTSMIFQLSMKQFKTNVTPTIGASFSCKVIDVDSYTIRFQIWDTAGQETYKSMLPMYYRKANLAIVVFDITCYESFTSLPKWIEELQRNADNDCVICIVGNKLDLEHKRVVDRNKAANFAKSTGALYFETSAKTNEGIMDVFIHVARQMINSYQRRKSSTGSQNPPVKLEMASKENESHCCS</sequence>
<dbReference type="GO" id="GO:0003924">
    <property type="term" value="F:GTPase activity"/>
    <property type="evidence" value="ECO:0007669"/>
    <property type="project" value="InterPro"/>
</dbReference>
<feature type="region of interest" description="Disordered" evidence="3">
    <location>
        <begin position="172"/>
        <end position="200"/>
    </location>
</feature>
<keyword evidence="5" id="KW-1185">Reference proteome</keyword>
<comment type="caution">
    <text evidence="4">The sequence shown here is derived from an EMBL/GenBank/DDBJ whole genome shotgun (WGS) entry which is preliminary data.</text>
</comment>
<evidence type="ECO:0000313" key="4">
    <source>
        <dbReference type="EMBL" id="GBL80656.1"/>
    </source>
</evidence>
<dbReference type="Pfam" id="PF00071">
    <property type="entry name" value="Ras"/>
    <property type="match status" value="1"/>
</dbReference>
<dbReference type="EMBL" id="BGPR01000022">
    <property type="protein sequence ID" value="GBL80656.1"/>
    <property type="molecule type" value="Genomic_DNA"/>
</dbReference>
<dbReference type="PROSITE" id="PS51421">
    <property type="entry name" value="RAS"/>
    <property type="match status" value="1"/>
</dbReference>
<dbReference type="Gene3D" id="3.40.50.300">
    <property type="entry name" value="P-loop containing nucleotide triphosphate hydrolases"/>
    <property type="match status" value="1"/>
</dbReference>
<dbReference type="SMART" id="SM00176">
    <property type="entry name" value="RAN"/>
    <property type="match status" value="1"/>
</dbReference>
<evidence type="ECO:0000313" key="5">
    <source>
        <dbReference type="Proteomes" id="UP000499080"/>
    </source>
</evidence>
<dbReference type="AlphaFoldDB" id="A0A4Y2AN30"/>
<keyword evidence="2" id="KW-0547">Nucleotide-binding</keyword>
<dbReference type="SMART" id="SM00175">
    <property type="entry name" value="RAB"/>
    <property type="match status" value="1"/>
</dbReference>
<evidence type="ECO:0000256" key="2">
    <source>
        <dbReference type="ARBA" id="ARBA00022741"/>
    </source>
</evidence>
<dbReference type="SMART" id="SM00173">
    <property type="entry name" value="RAS"/>
    <property type="match status" value="1"/>
</dbReference>
<gene>
    <name evidence="4" type="primary">RAB5B_1</name>
    <name evidence="4" type="ORF">AVEN_225315_1</name>
</gene>
<dbReference type="SUPFAM" id="SSF52540">
    <property type="entry name" value="P-loop containing nucleoside triphosphate hydrolases"/>
    <property type="match status" value="1"/>
</dbReference>
<dbReference type="PROSITE" id="PS51420">
    <property type="entry name" value="RHO"/>
    <property type="match status" value="1"/>
</dbReference>
<dbReference type="InterPro" id="IPR001806">
    <property type="entry name" value="Small_GTPase"/>
</dbReference>
<dbReference type="InterPro" id="IPR005225">
    <property type="entry name" value="Small_GTP-bd"/>
</dbReference>
<dbReference type="GO" id="GO:0005525">
    <property type="term" value="F:GTP binding"/>
    <property type="evidence" value="ECO:0007669"/>
    <property type="project" value="InterPro"/>
</dbReference>
<reference evidence="4 5" key="1">
    <citation type="journal article" date="2019" name="Sci. Rep.">
        <title>Orb-weaving spider Araneus ventricosus genome elucidates the spidroin gene catalogue.</title>
        <authorList>
            <person name="Kono N."/>
            <person name="Nakamura H."/>
            <person name="Ohtoshi R."/>
            <person name="Moran D.A.P."/>
            <person name="Shinohara A."/>
            <person name="Yoshida Y."/>
            <person name="Fujiwara M."/>
            <person name="Mori M."/>
            <person name="Tomita M."/>
            <person name="Arakawa K."/>
        </authorList>
    </citation>
    <scope>NUCLEOTIDE SEQUENCE [LARGE SCALE GENOMIC DNA]</scope>
</reference>
<dbReference type="InterPro" id="IPR027417">
    <property type="entry name" value="P-loop_NTPase"/>
</dbReference>
<evidence type="ECO:0000256" key="1">
    <source>
        <dbReference type="ARBA" id="ARBA00006270"/>
    </source>
</evidence>
<dbReference type="FunFam" id="3.40.50.300:FF:000808">
    <property type="entry name" value="Small GTP-binding protein, putative"/>
    <property type="match status" value="1"/>
</dbReference>
<protein>
    <submittedName>
        <fullName evidence="4">Ras-related protein Rab-5B</fullName>
    </submittedName>
</protein>
<proteinExistence type="inferred from homology"/>
<name>A0A4Y2AN30_ARAVE</name>
<dbReference type="SMART" id="SM00174">
    <property type="entry name" value="RHO"/>
    <property type="match status" value="1"/>
</dbReference>
<evidence type="ECO:0000256" key="3">
    <source>
        <dbReference type="SAM" id="MobiDB-lite"/>
    </source>
</evidence>
<feature type="compositionally biased region" description="Polar residues" evidence="3">
    <location>
        <begin position="172"/>
        <end position="183"/>
    </location>
</feature>
<dbReference type="PRINTS" id="PR00449">
    <property type="entry name" value="RASTRNSFRMNG"/>
</dbReference>
<dbReference type="Proteomes" id="UP000499080">
    <property type="component" value="Unassembled WGS sequence"/>
</dbReference>
<dbReference type="NCBIfam" id="TIGR00231">
    <property type="entry name" value="small_GTP"/>
    <property type="match status" value="1"/>
</dbReference>
<dbReference type="PANTHER" id="PTHR47978">
    <property type="match status" value="1"/>
</dbReference>
<dbReference type="OrthoDB" id="63533at2759"/>
<accession>A0A4Y2AN30</accession>
<organism evidence="4 5">
    <name type="scientific">Araneus ventricosus</name>
    <name type="common">Orbweaver spider</name>
    <name type="synonym">Epeira ventricosa</name>
    <dbReference type="NCBI Taxonomy" id="182803"/>
    <lineage>
        <taxon>Eukaryota</taxon>
        <taxon>Metazoa</taxon>
        <taxon>Ecdysozoa</taxon>
        <taxon>Arthropoda</taxon>
        <taxon>Chelicerata</taxon>
        <taxon>Arachnida</taxon>
        <taxon>Araneae</taxon>
        <taxon>Araneomorphae</taxon>
        <taxon>Entelegynae</taxon>
        <taxon>Araneoidea</taxon>
        <taxon>Araneidae</taxon>
        <taxon>Araneus</taxon>
    </lineage>
</organism>
<feature type="compositionally biased region" description="Basic and acidic residues" evidence="3">
    <location>
        <begin position="189"/>
        <end position="200"/>
    </location>
</feature>